<evidence type="ECO:0000313" key="2">
    <source>
        <dbReference type="WBParaSite" id="nRc.2.0.1.t46689-RA"/>
    </source>
</evidence>
<proteinExistence type="predicted"/>
<organism evidence="1 2">
    <name type="scientific">Romanomermis culicivorax</name>
    <name type="common">Nematode worm</name>
    <dbReference type="NCBI Taxonomy" id="13658"/>
    <lineage>
        <taxon>Eukaryota</taxon>
        <taxon>Metazoa</taxon>
        <taxon>Ecdysozoa</taxon>
        <taxon>Nematoda</taxon>
        <taxon>Enoplea</taxon>
        <taxon>Dorylaimia</taxon>
        <taxon>Mermithida</taxon>
        <taxon>Mermithoidea</taxon>
        <taxon>Mermithidae</taxon>
        <taxon>Romanomermis</taxon>
    </lineage>
</organism>
<dbReference type="Proteomes" id="UP000887565">
    <property type="component" value="Unplaced"/>
</dbReference>
<dbReference type="AlphaFoldDB" id="A0A915L6Q5"/>
<accession>A0A915L6Q5</accession>
<evidence type="ECO:0000313" key="1">
    <source>
        <dbReference type="Proteomes" id="UP000887565"/>
    </source>
</evidence>
<keyword evidence="1" id="KW-1185">Reference proteome</keyword>
<sequence>MSPPSPPKTDAIPKPLPTIPFPYKIPCKCPCPSPSTFEWPTKKGRNILSLLHGLTKEPCQFHPQKTLLPIPKADDMEYDIPNIYLLSVCRSGGGKSQAYSNFFGNSLK</sequence>
<protein>
    <submittedName>
        <fullName evidence="2">Uncharacterized protein</fullName>
    </submittedName>
</protein>
<reference evidence="2" key="1">
    <citation type="submission" date="2022-11" db="UniProtKB">
        <authorList>
            <consortium name="WormBaseParasite"/>
        </authorList>
    </citation>
    <scope>IDENTIFICATION</scope>
</reference>
<name>A0A915L6Q5_ROMCU</name>
<dbReference type="WBParaSite" id="nRc.2.0.1.t46689-RA">
    <property type="protein sequence ID" value="nRc.2.0.1.t46689-RA"/>
    <property type="gene ID" value="nRc.2.0.1.g46689"/>
</dbReference>